<protein>
    <recommendedName>
        <fullName evidence="2">SGNH hydrolase-type esterase domain-containing protein</fullName>
    </recommendedName>
</protein>
<evidence type="ECO:0000313" key="4">
    <source>
        <dbReference type="Proteomes" id="UP000639396"/>
    </source>
</evidence>
<comment type="caution">
    <text evidence="3">The sequence shown here is derived from an EMBL/GenBank/DDBJ whole genome shotgun (WGS) entry which is preliminary data.</text>
</comment>
<dbReference type="InterPro" id="IPR013830">
    <property type="entry name" value="SGNH_hydro"/>
</dbReference>
<organism evidence="3 4">
    <name type="scientific">Paenibacillus oceani</name>
    <dbReference type="NCBI Taxonomy" id="2772510"/>
    <lineage>
        <taxon>Bacteria</taxon>
        <taxon>Bacillati</taxon>
        <taxon>Bacillota</taxon>
        <taxon>Bacilli</taxon>
        <taxon>Bacillales</taxon>
        <taxon>Paenibacillaceae</taxon>
        <taxon>Paenibacillus</taxon>
    </lineage>
</organism>
<dbReference type="RefSeq" id="WP_190924260.1">
    <property type="nucleotide sequence ID" value="NZ_JACXJA010000003.1"/>
</dbReference>
<dbReference type="InterPro" id="IPR036514">
    <property type="entry name" value="SGNH_hydro_sf"/>
</dbReference>
<dbReference type="Gene3D" id="3.40.50.1110">
    <property type="entry name" value="SGNH hydrolase"/>
    <property type="match status" value="1"/>
</dbReference>
<gene>
    <name evidence="3" type="ORF">IDH45_02240</name>
</gene>
<dbReference type="SUPFAM" id="SSF52266">
    <property type="entry name" value="SGNH hydrolase"/>
    <property type="match status" value="1"/>
</dbReference>
<dbReference type="PANTHER" id="PTHR30383">
    <property type="entry name" value="THIOESTERASE 1/PROTEASE 1/LYSOPHOSPHOLIPASE L1"/>
    <property type="match status" value="1"/>
</dbReference>
<dbReference type="GO" id="GO:0004622">
    <property type="term" value="F:phosphatidylcholine lysophospholipase activity"/>
    <property type="evidence" value="ECO:0007669"/>
    <property type="project" value="TreeGrafter"/>
</dbReference>
<dbReference type="InterPro" id="IPR051532">
    <property type="entry name" value="Ester_Hydrolysis_Enzymes"/>
</dbReference>
<evidence type="ECO:0000259" key="2">
    <source>
        <dbReference type="Pfam" id="PF13472"/>
    </source>
</evidence>
<sequence length="338" mass="38068">MRLERQLGETVVMVGEEPHKLRFRALAEGSLHLRSKLKRDDLDNVSYMEGEHYIVDYDEGTIRRQPGSSIPDWSEHSTYGKTEFNHSDYANYSNRRFTLYTDYQYLRPDDDSEAESSPSMPGALSLLCKKLEQGEAITYVVFGDSISTGAEASGESMKYYHLFAAAVRERFPAASIQVRMKAVGGESSQGGLERLYRDVLSERPDLVTIGYGMNDQNRRSDGTNAVPPEQFGKNISRMIDDIRQHTKASIILITPCLPNPHWKYASSNPTEYAEVLRKLGADKQVAVADLQQIWLEELSAGKTPESLLLNNVNHPNDYGHLLYARALERLIPGESDLS</sequence>
<evidence type="ECO:0000256" key="1">
    <source>
        <dbReference type="SAM" id="MobiDB-lite"/>
    </source>
</evidence>
<accession>A0A927C3T4</accession>
<evidence type="ECO:0000313" key="3">
    <source>
        <dbReference type="EMBL" id="MBD2860803.1"/>
    </source>
</evidence>
<feature type="region of interest" description="Disordered" evidence="1">
    <location>
        <begin position="210"/>
        <end position="229"/>
    </location>
</feature>
<keyword evidence="4" id="KW-1185">Reference proteome</keyword>
<proteinExistence type="predicted"/>
<dbReference type="Pfam" id="PF13472">
    <property type="entry name" value="Lipase_GDSL_2"/>
    <property type="match status" value="1"/>
</dbReference>
<name>A0A927C3T4_9BACL</name>
<dbReference type="EMBL" id="JACXJA010000003">
    <property type="protein sequence ID" value="MBD2860803.1"/>
    <property type="molecule type" value="Genomic_DNA"/>
</dbReference>
<dbReference type="AlphaFoldDB" id="A0A927C3T4"/>
<dbReference type="Proteomes" id="UP000639396">
    <property type="component" value="Unassembled WGS sequence"/>
</dbReference>
<reference evidence="3" key="1">
    <citation type="submission" date="2020-09" db="EMBL/GenBank/DDBJ databases">
        <title>A novel bacterium of genus Paenibacillus, isolated from South China Sea.</title>
        <authorList>
            <person name="Huang H."/>
            <person name="Mo K."/>
            <person name="Hu Y."/>
        </authorList>
    </citation>
    <scope>NUCLEOTIDE SEQUENCE</scope>
    <source>
        <strain evidence="3">IB182363</strain>
    </source>
</reference>
<dbReference type="PANTHER" id="PTHR30383:SF5">
    <property type="entry name" value="SGNH HYDROLASE-TYPE ESTERASE DOMAIN-CONTAINING PROTEIN"/>
    <property type="match status" value="1"/>
</dbReference>
<feature type="domain" description="SGNH hydrolase-type esterase" evidence="2">
    <location>
        <begin position="141"/>
        <end position="320"/>
    </location>
</feature>